<organism evidence="6 7">
    <name type="scientific">Mucor saturninus</name>
    <dbReference type="NCBI Taxonomy" id="64648"/>
    <lineage>
        <taxon>Eukaryota</taxon>
        <taxon>Fungi</taxon>
        <taxon>Fungi incertae sedis</taxon>
        <taxon>Mucoromycota</taxon>
        <taxon>Mucoromycotina</taxon>
        <taxon>Mucoromycetes</taxon>
        <taxon>Mucorales</taxon>
        <taxon>Mucorineae</taxon>
        <taxon>Mucoraceae</taxon>
        <taxon>Mucor</taxon>
    </lineage>
</organism>
<keyword evidence="1" id="KW-0285">Flavoprotein</keyword>
<evidence type="ECO:0000256" key="4">
    <source>
        <dbReference type="ARBA" id="ARBA00023033"/>
    </source>
</evidence>
<evidence type="ECO:0000256" key="1">
    <source>
        <dbReference type="ARBA" id="ARBA00022630"/>
    </source>
</evidence>
<keyword evidence="7" id="KW-1185">Reference proteome</keyword>
<dbReference type="InterPro" id="IPR002938">
    <property type="entry name" value="FAD-bd"/>
</dbReference>
<dbReference type="PANTHER" id="PTHR47178">
    <property type="entry name" value="MONOOXYGENASE, FAD-BINDING"/>
    <property type="match status" value="1"/>
</dbReference>
<name>A0A8H7RGY1_9FUNG</name>
<keyword evidence="3" id="KW-0560">Oxidoreductase</keyword>
<dbReference type="PANTHER" id="PTHR47178:SF1">
    <property type="entry name" value="FAD-BINDING DOMAIN-CONTAINING PROTEIN-RELATED"/>
    <property type="match status" value="1"/>
</dbReference>
<evidence type="ECO:0000313" key="6">
    <source>
        <dbReference type="EMBL" id="KAG2210057.1"/>
    </source>
</evidence>
<evidence type="ECO:0000313" key="7">
    <source>
        <dbReference type="Proteomes" id="UP000603453"/>
    </source>
</evidence>
<gene>
    <name evidence="6" type="ORF">INT47_003493</name>
</gene>
<accession>A0A8H7RGY1</accession>
<evidence type="ECO:0000256" key="2">
    <source>
        <dbReference type="ARBA" id="ARBA00022827"/>
    </source>
</evidence>
<protein>
    <recommendedName>
        <fullName evidence="5">FAD-binding domain-containing protein</fullName>
    </recommendedName>
</protein>
<dbReference type="Gene3D" id="3.50.50.60">
    <property type="entry name" value="FAD/NAD(P)-binding domain"/>
    <property type="match status" value="1"/>
</dbReference>
<dbReference type="AlphaFoldDB" id="A0A8H7RGY1"/>
<dbReference type="Pfam" id="PF01494">
    <property type="entry name" value="FAD_binding_3"/>
    <property type="match status" value="2"/>
</dbReference>
<evidence type="ECO:0000256" key="3">
    <source>
        <dbReference type="ARBA" id="ARBA00023002"/>
    </source>
</evidence>
<dbReference type="EMBL" id="JAEPRD010000013">
    <property type="protein sequence ID" value="KAG2210057.1"/>
    <property type="molecule type" value="Genomic_DNA"/>
</dbReference>
<dbReference type="GO" id="GO:0071949">
    <property type="term" value="F:FAD binding"/>
    <property type="evidence" value="ECO:0007669"/>
    <property type="project" value="InterPro"/>
</dbReference>
<keyword evidence="2" id="KW-0274">FAD</keyword>
<feature type="non-terminal residue" evidence="6">
    <location>
        <position position="1"/>
    </location>
</feature>
<dbReference type="OrthoDB" id="655030at2759"/>
<dbReference type="SUPFAM" id="SSF51905">
    <property type="entry name" value="FAD/NAD(P)-binding domain"/>
    <property type="match status" value="1"/>
</dbReference>
<comment type="caution">
    <text evidence="6">The sequence shown here is derived from an EMBL/GenBank/DDBJ whole genome shotgun (WGS) entry which is preliminary data.</text>
</comment>
<dbReference type="PRINTS" id="PR00420">
    <property type="entry name" value="RNGMNOXGNASE"/>
</dbReference>
<feature type="domain" description="FAD-binding" evidence="5">
    <location>
        <begin position="4"/>
        <end position="191"/>
    </location>
</feature>
<dbReference type="Proteomes" id="UP000603453">
    <property type="component" value="Unassembled WGS sequence"/>
</dbReference>
<evidence type="ECO:0000259" key="5">
    <source>
        <dbReference type="Pfam" id="PF01494"/>
    </source>
</evidence>
<reference evidence="6" key="1">
    <citation type="submission" date="2020-12" db="EMBL/GenBank/DDBJ databases">
        <title>Metabolic potential, ecology and presence of endohyphal bacteria is reflected in genomic diversity of Mucoromycotina.</title>
        <authorList>
            <person name="Muszewska A."/>
            <person name="Okrasinska A."/>
            <person name="Steczkiewicz K."/>
            <person name="Drgas O."/>
            <person name="Orlowska M."/>
            <person name="Perlinska-Lenart U."/>
            <person name="Aleksandrzak-Piekarczyk T."/>
            <person name="Szatraj K."/>
            <person name="Zielenkiewicz U."/>
            <person name="Pilsyk S."/>
            <person name="Malc E."/>
            <person name="Mieczkowski P."/>
            <person name="Kruszewska J.S."/>
            <person name="Biernat P."/>
            <person name="Pawlowska J."/>
        </authorList>
    </citation>
    <scope>NUCLEOTIDE SEQUENCE</scope>
    <source>
        <strain evidence="6">WA0000017839</strain>
    </source>
</reference>
<proteinExistence type="predicted"/>
<sequence length="405" mass="45561">MSNKIIIVGAGLSGLTLANSLKKQGIPFEIYEREASFDARAQGWSISIHFALEALKQCVPEKEFENFSQKVSVNQESKDGGMSFSFIHANTGAVGMSNTSKPGTSYRVHRSRFRNWLLSQVQEHVHWNKKVDHYQEDSNEVTVFFQDGTQATGSILVGADGVMSPIARQLLGPEKFDELTNILDVRAFGVLRWATEEEWNKISKEPTHLCVLNGQQMEDDDIKHKTFNMFCSIHDIDRSRADTPYQVFWSLSRYDPEGVIPKFEDDNTACLELMKAWARNGFPADSPFRQLILDTPQDTKVTPLVIRERSPTAGLTAAHRVVLIGDSAHPMTMFKGEGGNHAIVDAAKLAVQLGEYYHKTKSNEKALSDYYEEMIPRGQKAVKESHDAAIMVHCNPEIMTKMFKT</sequence>
<dbReference type="InterPro" id="IPR036188">
    <property type="entry name" value="FAD/NAD-bd_sf"/>
</dbReference>
<feature type="domain" description="FAD-binding" evidence="5">
    <location>
        <begin position="319"/>
        <end position="384"/>
    </location>
</feature>
<dbReference type="GO" id="GO:0004497">
    <property type="term" value="F:monooxygenase activity"/>
    <property type="evidence" value="ECO:0007669"/>
    <property type="project" value="UniProtKB-KW"/>
</dbReference>
<keyword evidence="4" id="KW-0503">Monooxygenase</keyword>